<sequence length="155" mass="16687">MGSLSAMSTQAVLERVLGDGHAGRGDVLHEMTAAYTAAWTAAAPRLLELCRVRIASMLGCDAEVAARTPDTGLHDDVVTAVAAWPTDPRFEPADRACLAFTEHYVIDVASLDDATVEAVRIHLGDAGLQDFVSALLVIEQRIRLRLVWDRLLGGH</sequence>
<proteinExistence type="predicted"/>
<dbReference type="InterPro" id="IPR029032">
    <property type="entry name" value="AhpD-like"/>
</dbReference>
<dbReference type="AlphaFoldDB" id="A0A6J6E800"/>
<dbReference type="EMBL" id="CAEZSR010000102">
    <property type="protein sequence ID" value="CAB4572287.1"/>
    <property type="molecule type" value="Genomic_DNA"/>
</dbReference>
<organism evidence="1">
    <name type="scientific">freshwater metagenome</name>
    <dbReference type="NCBI Taxonomy" id="449393"/>
    <lineage>
        <taxon>unclassified sequences</taxon>
        <taxon>metagenomes</taxon>
        <taxon>ecological metagenomes</taxon>
    </lineage>
</organism>
<accession>A0A6J6E800</accession>
<reference evidence="1" key="1">
    <citation type="submission" date="2020-05" db="EMBL/GenBank/DDBJ databases">
        <authorList>
            <person name="Chiriac C."/>
            <person name="Salcher M."/>
            <person name="Ghai R."/>
            <person name="Kavagutti S V."/>
        </authorList>
    </citation>
    <scope>NUCLEOTIDE SEQUENCE</scope>
</reference>
<name>A0A6J6E800_9ZZZZ</name>
<dbReference type="SUPFAM" id="SSF69118">
    <property type="entry name" value="AhpD-like"/>
    <property type="match status" value="1"/>
</dbReference>
<evidence type="ECO:0000313" key="1">
    <source>
        <dbReference type="EMBL" id="CAB4572287.1"/>
    </source>
</evidence>
<dbReference type="Gene3D" id="1.20.1290.10">
    <property type="entry name" value="AhpD-like"/>
    <property type="match status" value="1"/>
</dbReference>
<gene>
    <name evidence="1" type="ORF">UFOPK1493_02479</name>
</gene>
<protein>
    <submittedName>
        <fullName evidence="1">Unannotated protein</fullName>
    </submittedName>
</protein>